<dbReference type="InterPro" id="IPR029017">
    <property type="entry name" value="Enolase-like_N"/>
</dbReference>
<accession>A0ABR6BCK0</accession>
<dbReference type="SFLD" id="SFLDG00180">
    <property type="entry name" value="muconate_cycloisomerase"/>
    <property type="match status" value="1"/>
</dbReference>
<keyword evidence="5" id="KW-1185">Reference proteome</keyword>
<dbReference type="Pfam" id="PF02746">
    <property type="entry name" value="MR_MLE_N"/>
    <property type="match status" value="1"/>
</dbReference>
<dbReference type="SUPFAM" id="SSF54826">
    <property type="entry name" value="Enolase N-terminal domain-like"/>
    <property type="match status" value="1"/>
</dbReference>
<dbReference type="InterPro" id="IPR029065">
    <property type="entry name" value="Enolase_C-like"/>
</dbReference>
<dbReference type="Proteomes" id="UP000517916">
    <property type="component" value="Unassembled WGS sequence"/>
</dbReference>
<feature type="domain" description="Mandelate racemase/muconate lactonizing enzyme C-terminal" evidence="3">
    <location>
        <begin position="138"/>
        <end position="228"/>
    </location>
</feature>
<comment type="similarity">
    <text evidence="1">Belongs to the mandelate racemase/muconate lactonizing enzyme family.</text>
</comment>
<organism evidence="4 5">
    <name type="scientific">Kutzneria viridogrisea</name>
    <dbReference type="NCBI Taxonomy" id="47990"/>
    <lineage>
        <taxon>Bacteria</taxon>
        <taxon>Bacillati</taxon>
        <taxon>Actinomycetota</taxon>
        <taxon>Actinomycetes</taxon>
        <taxon>Pseudonocardiales</taxon>
        <taxon>Pseudonocardiaceae</taxon>
        <taxon>Kutzneria</taxon>
    </lineage>
</organism>
<protein>
    <submittedName>
        <fullName evidence="4">L-alanine-DL-glutamate epimerase-like enolase superfamily enzyme</fullName>
    </submittedName>
</protein>
<evidence type="ECO:0000256" key="2">
    <source>
        <dbReference type="ARBA" id="ARBA00022723"/>
    </source>
</evidence>
<dbReference type="Gene3D" id="3.30.390.10">
    <property type="entry name" value="Enolase-like, N-terminal domain"/>
    <property type="match status" value="1"/>
</dbReference>
<dbReference type="InterPro" id="IPR034593">
    <property type="entry name" value="DgoD-like"/>
</dbReference>
<sequence length="354" mass="38064">MRLRTHLVRMTDQDVWRCAREEIPEHRAVLVELSAEGESGWGEASAFMTATYNSETDTVLDRLRAVAPQLAEADPTRPEDTWRRLGPLLADCPFALAALDVAGHDLAARLAGVPLFAHLGLPDPGGRPSSYSIGLDTVDVMVDKLNRTPGWGLYKVKLAKAGDLDVLRALRAHTDTPFWVDGNACWQPRDLFEVLDQLPELGVIALEQPFAVTEVDGQRAARERSPVPIFADESVTTPDQVRPAARVFDGINVKVLKAGGLTPALAMLRECRELGVASMLGCLPESSAGASAAAHLAGLADHVDLDTVALLAIDTGPGVRLDETGHIRLAAGTGTGFRPDWSSPAHLTTERSVR</sequence>
<gene>
    <name evidence="4" type="ORF">BC739_001800</name>
</gene>
<dbReference type="InterPro" id="IPR013341">
    <property type="entry name" value="Mandelate_racemase_N_dom"/>
</dbReference>
<name>A0ABR6BCK0_9PSEU</name>
<dbReference type="SMART" id="SM00922">
    <property type="entry name" value="MR_MLE"/>
    <property type="match status" value="1"/>
</dbReference>
<dbReference type="EMBL" id="JACJID010000001">
    <property type="protein sequence ID" value="MBA8924603.1"/>
    <property type="molecule type" value="Genomic_DNA"/>
</dbReference>
<dbReference type="SFLD" id="SFLDS00001">
    <property type="entry name" value="Enolase"/>
    <property type="match status" value="1"/>
</dbReference>
<dbReference type="InterPro" id="IPR013342">
    <property type="entry name" value="Mandelate_racemase_C"/>
</dbReference>
<comment type="caution">
    <text evidence="4">The sequence shown here is derived from an EMBL/GenBank/DDBJ whole genome shotgun (WGS) entry which is preliminary data.</text>
</comment>
<reference evidence="4 5" key="1">
    <citation type="submission" date="2020-08" db="EMBL/GenBank/DDBJ databases">
        <title>Genomic Encyclopedia of Archaeal and Bacterial Type Strains, Phase II (KMG-II): from individual species to whole genera.</title>
        <authorList>
            <person name="Goeker M."/>
        </authorList>
    </citation>
    <scope>NUCLEOTIDE SEQUENCE [LARGE SCALE GENOMIC DNA]</scope>
    <source>
        <strain evidence="4 5">DSM 43850</strain>
    </source>
</reference>
<dbReference type="Pfam" id="PF13378">
    <property type="entry name" value="MR_MLE_C"/>
    <property type="match status" value="1"/>
</dbReference>
<dbReference type="PANTHER" id="PTHR48080:SF3">
    <property type="entry name" value="ENOLASE SUPERFAMILY MEMBER DDB_G0284701"/>
    <property type="match status" value="1"/>
</dbReference>
<evidence type="ECO:0000313" key="4">
    <source>
        <dbReference type="EMBL" id="MBA8924603.1"/>
    </source>
</evidence>
<evidence type="ECO:0000256" key="1">
    <source>
        <dbReference type="ARBA" id="ARBA00008031"/>
    </source>
</evidence>
<proteinExistence type="inferred from homology"/>
<keyword evidence="2" id="KW-0479">Metal-binding</keyword>
<dbReference type="Gene3D" id="3.20.20.120">
    <property type="entry name" value="Enolase-like C-terminal domain"/>
    <property type="match status" value="1"/>
</dbReference>
<dbReference type="InterPro" id="IPR036849">
    <property type="entry name" value="Enolase-like_C_sf"/>
</dbReference>
<dbReference type="PANTHER" id="PTHR48080">
    <property type="entry name" value="D-GALACTONATE DEHYDRATASE-RELATED"/>
    <property type="match status" value="1"/>
</dbReference>
<evidence type="ECO:0000313" key="5">
    <source>
        <dbReference type="Proteomes" id="UP000517916"/>
    </source>
</evidence>
<dbReference type="SUPFAM" id="SSF51604">
    <property type="entry name" value="Enolase C-terminal domain-like"/>
    <property type="match status" value="1"/>
</dbReference>
<evidence type="ECO:0000259" key="3">
    <source>
        <dbReference type="SMART" id="SM00922"/>
    </source>
</evidence>
<dbReference type="RefSeq" id="WP_182836854.1">
    <property type="nucleotide sequence ID" value="NZ_BAAABQ010000001.1"/>
</dbReference>